<dbReference type="EMBL" id="SJDU01000006">
    <property type="protein sequence ID" value="TKZ36354.1"/>
    <property type="molecule type" value="Genomic_DNA"/>
</dbReference>
<keyword evidence="1" id="KW-0489">Methyltransferase</keyword>
<reference evidence="1 2" key="1">
    <citation type="journal article" date="2019" name="Anaerobe">
        <title>Brachyspira catarrhinii sp. nov., an anaerobic intestinal spirochaete isolated from vervet monkeys may have been misidentified as Brachyspira aalborgi in previous studies.</title>
        <authorList>
            <person name="Phillips N.D."/>
            <person name="La T."/>
            <person name="Hampson D.J."/>
        </authorList>
    </citation>
    <scope>NUCLEOTIDE SEQUENCE [LARGE SCALE GENOMIC DNA]</scope>
    <source>
        <strain evidence="1 2">Z12</strain>
    </source>
</reference>
<keyword evidence="1" id="KW-0808">Transferase</keyword>
<keyword evidence="2" id="KW-1185">Reference proteome</keyword>
<protein>
    <submittedName>
        <fullName evidence="1">DNA methyltransferase</fullName>
    </submittedName>
</protein>
<dbReference type="Proteomes" id="UP000310168">
    <property type="component" value="Unassembled WGS sequence"/>
</dbReference>
<gene>
    <name evidence="1" type="ORF">EZH24_00600</name>
</gene>
<dbReference type="RefSeq" id="WP_137997197.1">
    <property type="nucleotide sequence ID" value="NZ_SJDU01000006.1"/>
</dbReference>
<comment type="caution">
    <text evidence="1">The sequence shown here is derived from an EMBL/GenBank/DDBJ whole genome shotgun (WGS) entry which is preliminary data.</text>
</comment>
<accession>A0ABY2TUB6</accession>
<name>A0ABY2TUB6_9SPIR</name>
<proteinExistence type="predicted"/>
<organism evidence="1 2">
    <name type="scientific">Brachyspira catarrhinii</name>
    <dbReference type="NCBI Taxonomy" id="2528966"/>
    <lineage>
        <taxon>Bacteria</taxon>
        <taxon>Pseudomonadati</taxon>
        <taxon>Spirochaetota</taxon>
        <taxon>Spirochaetia</taxon>
        <taxon>Brachyspirales</taxon>
        <taxon>Brachyspiraceae</taxon>
        <taxon>Brachyspira</taxon>
    </lineage>
</organism>
<dbReference type="GO" id="GO:0008168">
    <property type="term" value="F:methyltransferase activity"/>
    <property type="evidence" value="ECO:0007669"/>
    <property type="project" value="UniProtKB-KW"/>
</dbReference>
<sequence length="354" mass="41782">MNNKVYNDILEKAIKDSDKLISYDKFDNIPSDLKNNLNILIDNIDKNKSIIQAIVTSCIKKINNPEQDIRKHRTDFKNGYSARTLDTNITTPFFKKYFLKYSNKESAFLTLATREKIEWSIKSGKEIKIRNEKVKMSFLSIIDSIENHDSAYFCLVYLFAKLKLLLNKAEILNIETINMSETLDILNIDKIINMFYNHFNCKNSSRLPVIAFYSIYQELIKNVNIYKDKKLKPLNYHTSSDKHGYGDIEVVYKNNSPYEVIEIKHNIPIDRELILSVFNKTLNSNIFRYYILTTYENSFKDGNELKYIKELVLKIKKETKMDIIPNGIMTSLKYYLRFIDNYNDFLKLYTRNLV</sequence>
<evidence type="ECO:0000313" key="1">
    <source>
        <dbReference type="EMBL" id="TKZ36354.1"/>
    </source>
</evidence>
<evidence type="ECO:0000313" key="2">
    <source>
        <dbReference type="Proteomes" id="UP000310168"/>
    </source>
</evidence>
<dbReference type="GO" id="GO:0032259">
    <property type="term" value="P:methylation"/>
    <property type="evidence" value="ECO:0007669"/>
    <property type="project" value="UniProtKB-KW"/>
</dbReference>